<dbReference type="InterPro" id="IPR003774">
    <property type="entry name" value="AlgH-like"/>
</dbReference>
<evidence type="ECO:0000256" key="2">
    <source>
        <dbReference type="HAMAP-Rule" id="MF_00758"/>
    </source>
</evidence>
<name>A0A318SFX5_9DEIO</name>
<dbReference type="Gene3D" id="3.40.1740.10">
    <property type="entry name" value="VC0467-like"/>
    <property type="match status" value="1"/>
</dbReference>
<dbReference type="GO" id="GO:0005829">
    <property type="term" value="C:cytosol"/>
    <property type="evidence" value="ECO:0007669"/>
    <property type="project" value="TreeGrafter"/>
</dbReference>
<gene>
    <name evidence="3" type="ORF">DES52_11186</name>
</gene>
<dbReference type="Proteomes" id="UP000248326">
    <property type="component" value="Unassembled WGS sequence"/>
</dbReference>
<dbReference type="OrthoDB" id="9807486at2"/>
<sequence length="174" mass="18897">MTQNLTYLVATPHMIGNMFERSVILLLDHNAEGAMGLIVSLQTQMPISELLPNAKDCPDLAWLGGPVDPQVGWCLYERPTGKSGEAQLSDDLYVTSSLDVLQDVMKREGHFMLILGYAGWGPGQLEEETHLGSWLFLESGPELALHVPAAEKWDRAWEALGVNPASLVAGGAQA</sequence>
<dbReference type="PANTHER" id="PTHR30327">
    <property type="entry name" value="UNCHARACTERIZED PROTEIN YQGE"/>
    <property type="match status" value="1"/>
</dbReference>
<comment type="similarity">
    <text evidence="1 2">Belongs to the UPF0301 (AlgH) family.</text>
</comment>
<comment type="caution">
    <text evidence="3">The sequence shown here is derived from an EMBL/GenBank/DDBJ whole genome shotgun (WGS) entry which is preliminary data.</text>
</comment>
<protein>
    <recommendedName>
        <fullName evidence="2">UPF0301 protein DES52_11186</fullName>
    </recommendedName>
</protein>
<dbReference type="EMBL" id="QJSX01000011">
    <property type="protein sequence ID" value="PYE52914.1"/>
    <property type="molecule type" value="Genomic_DNA"/>
</dbReference>
<proteinExistence type="inferred from homology"/>
<dbReference type="PANTHER" id="PTHR30327:SF1">
    <property type="entry name" value="UPF0301 PROTEIN YQGE"/>
    <property type="match status" value="1"/>
</dbReference>
<dbReference type="Pfam" id="PF02622">
    <property type="entry name" value="DUF179"/>
    <property type="match status" value="1"/>
</dbReference>
<dbReference type="AlphaFoldDB" id="A0A318SFX5"/>
<keyword evidence="4" id="KW-1185">Reference proteome</keyword>
<organism evidence="3 4">
    <name type="scientific">Deinococcus yavapaiensis KR-236</name>
    <dbReference type="NCBI Taxonomy" id="694435"/>
    <lineage>
        <taxon>Bacteria</taxon>
        <taxon>Thermotogati</taxon>
        <taxon>Deinococcota</taxon>
        <taxon>Deinococci</taxon>
        <taxon>Deinococcales</taxon>
        <taxon>Deinococcaceae</taxon>
        <taxon>Deinococcus</taxon>
    </lineage>
</organism>
<dbReference type="SUPFAM" id="SSF143456">
    <property type="entry name" value="VC0467-like"/>
    <property type="match status" value="1"/>
</dbReference>
<evidence type="ECO:0000313" key="4">
    <source>
        <dbReference type="Proteomes" id="UP000248326"/>
    </source>
</evidence>
<dbReference type="HAMAP" id="MF_00758">
    <property type="entry name" value="UPF0301"/>
    <property type="match status" value="1"/>
</dbReference>
<reference evidence="3 4" key="1">
    <citation type="submission" date="2018-06" db="EMBL/GenBank/DDBJ databases">
        <title>Genomic Encyclopedia of Type Strains, Phase IV (KMG-IV): sequencing the most valuable type-strain genomes for metagenomic binning, comparative biology and taxonomic classification.</title>
        <authorList>
            <person name="Goeker M."/>
        </authorList>
    </citation>
    <scope>NUCLEOTIDE SEQUENCE [LARGE SCALE GENOMIC DNA]</scope>
    <source>
        <strain evidence="3 4">DSM 18048</strain>
    </source>
</reference>
<evidence type="ECO:0000313" key="3">
    <source>
        <dbReference type="EMBL" id="PYE52914.1"/>
    </source>
</evidence>
<dbReference type="RefSeq" id="WP_110887488.1">
    <property type="nucleotide sequence ID" value="NZ_QJSX01000011.1"/>
</dbReference>
<accession>A0A318SFX5</accession>
<evidence type="ECO:0000256" key="1">
    <source>
        <dbReference type="ARBA" id="ARBA00009600"/>
    </source>
</evidence>